<protein>
    <submittedName>
        <fullName evidence="2">Uncharacterized protein</fullName>
    </submittedName>
</protein>
<comment type="caution">
    <text evidence="2">The sequence shown here is derived from an EMBL/GenBank/DDBJ whole genome shotgun (WGS) entry which is preliminary data.</text>
</comment>
<keyword evidence="3" id="KW-1185">Reference proteome</keyword>
<evidence type="ECO:0000313" key="2">
    <source>
        <dbReference type="EMBL" id="KAJ4945355.1"/>
    </source>
</evidence>
<feature type="compositionally biased region" description="Basic and acidic residues" evidence="1">
    <location>
        <begin position="409"/>
        <end position="422"/>
    </location>
</feature>
<sequence>MMSTMNAGGRMIFGEKSGVGDISGGTDASHGSATIVCSTGVSDGSMVALGAVSQSVIQGSGQHNGNRQQSSRDLFAPAVGINPVASSCLDTQFNDIGKFLGFQSLDQNVPSNVGATDGQGKVANGGRNRMRKRQRWTEKEKGNGVASAGDRVHNVGSGDQLTMATGVSTGISVPMKSFAQAAGRLPEISLLPDPIVSGGITRVVLPQAAVDRQMANEVCPASRRTEVDKNLNNMAEKVVQPNGDNVKEPAVPVVERDLSRWADVVEEEEMINKDAGVFNMEEGEIHPPNDMVTSPLQAGLGDVTISVQENVRTSPSGMVAQEAQVTIANVNVKENIAKSPVRTITSSPGGTTVVGTNGRIEVVFPDVQAVDEAMKDGGDGFSNVGKKPPGRPTRRGNKKADVTSMSDTRQIRQDTLRKKGTQ</sequence>
<evidence type="ECO:0000313" key="3">
    <source>
        <dbReference type="Proteomes" id="UP001141806"/>
    </source>
</evidence>
<dbReference type="AlphaFoldDB" id="A0A9Q0JT27"/>
<organism evidence="2 3">
    <name type="scientific">Protea cynaroides</name>
    <dbReference type="NCBI Taxonomy" id="273540"/>
    <lineage>
        <taxon>Eukaryota</taxon>
        <taxon>Viridiplantae</taxon>
        <taxon>Streptophyta</taxon>
        <taxon>Embryophyta</taxon>
        <taxon>Tracheophyta</taxon>
        <taxon>Spermatophyta</taxon>
        <taxon>Magnoliopsida</taxon>
        <taxon>Proteales</taxon>
        <taxon>Proteaceae</taxon>
        <taxon>Protea</taxon>
    </lineage>
</organism>
<feature type="compositionally biased region" description="Basic residues" evidence="1">
    <location>
        <begin position="388"/>
        <end position="397"/>
    </location>
</feature>
<feature type="region of interest" description="Disordered" evidence="1">
    <location>
        <begin position="374"/>
        <end position="422"/>
    </location>
</feature>
<evidence type="ECO:0000256" key="1">
    <source>
        <dbReference type="SAM" id="MobiDB-lite"/>
    </source>
</evidence>
<gene>
    <name evidence="2" type="ORF">NE237_016321</name>
</gene>
<accession>A0A9Q0JT27</accession>
<name>A0A9Q0JT27_9MAGN</name>
<dbReference type="Proteomes" id="UP001141806">
    <property type="component" value="Unassembled WGS sequence"/>
</dbReference>
<reference evidence="2" key="1">
    <citation type="journal article" date="2023" name="Plant J.">
        <title>The genome of the king protea, Protea cynaroides.</title>
        <authorList>
            <person name="Chang J."/>
            <person name="Duong T.A."/>
            <person name="Schoeman C."/>
            <person name="Ma X."/>
            <person name="Roodt D."/>
            <person name="Barker N."/>
            <person name="Li Z."/>
            <person name="Van de Peer Y."/>
            <person name="Mizrachi E."/>
        </authorList>
    </citation>
    <scope>NUCLEOTIDE SEQUENCE</scope>
    <source>
        <tissue evidence="2">Young leaves</tissue>
    </source>
</reference>
<feature type="region of interest" description="Disordered" evidence="1">
    <location>
        <begin position="111"/>
        <end position="159"/>
    </location>
</feature>
<dbReference type="EMBL" id="JAMYWD010001096">
    <property type="protein sequence ID" value="KAJ4945355.1"/>
    <property type="molecule type" value="Genomic_DNA"/>
</dbReference>
<proteinExistence type="predicted"/>